<evidence type="ECO:0000313" key="2">
    <source>
        <dbReference type="EMBL" id="OXE29013.1"/>
    </source>
</evidence>
<name>A0A227J1P7_VIBPH</name>
<feature type="non-terminal residue" evidence="2">
    <location>
        <position position="99"/>
    </location>
</feature>
<accession>A0A227J1P7</accession>
<comment type="caution">
    <text evidence="2">The sequence shown here is derived from an EMBL/GenBank/DDBJ whole genome shotgun (WGS) entry which is preliminary data.</text>
</comment>
<dbReference type="GO" id="GO:0016787">
    <property type="term" value="F:hydrolase activity"/>
    <property type="evidence" value="ECO:0007669"/>
    <property type="project" value="UniProtKB-KW"/>
</dbReference>
<dbReference type="Proteomes" id="UP000214596">
    <property type="component" value="Unassembled WGS sequence"/>
</dbReference>
<gene>
    <name evidence="2" type="ORF">CA163_30880</name>
</gene>
<dbReference type="Gene3D" id="3.10.310.70">
    <property type="match status" value="1"/>
</dbReference>
<organism evidence="2 3">
    <name type="scientific">Vibrio parahaemolyticus</name>
    <dbReference type="NCBI Taxonomy" id="670"/>
    <lineage>
        <taxon>Bacteria</taxon>
        <taxon>Pseudomonadati</taxon>
        <taxon>Pseudomonadota</taxon>
        <taxon>Gammaproteobacteria</taxon>
        <taxon>Vibrionales</taxon>
        <taxon>Vibrionaceae</taxon>
        <taxon>Vibrio</taxon>
    </lineage>
</organism>
<evidence type="ECO:0000259" key="1">
    <source>
        <dbReference type="Pfam" id="PF07969"/>
    </source>
</evidence>
<evidence type="ECO:0000313" key="3">
    <source>
        <dbReference type="Proteomes" id="UP000214596"/>
    </source>
</evidence>
<dbReference type="PANTHER" id="PTHR22642">
    <property type="entry name" value="IMIDAZOLONEPROPIONASE"/>
    <property type="match status" value="1"/>
</dbReference>
<protein>
    <submittedName>
        <fullName evidence="2">Hydrolase</fullName>
    </submittedName>
</protein>
<reference evidence="2 3" key="1">
    <citation type="journal article" date="2017" name="Appl. Environ. Microbiol.">
        <title>Parallel evolution of two clades of a major Atlantic endemic Vibrio parahaemolyticus pathogen lineage by independent acquisition of related pathogenicity islands.</title>
        <authorList>
            <person name="Xu F."/>
            <person name="Gonzalez-Escalona N."/>
            <person name="Drees K.P."/>
            <person name="Sebra R.P."/>
            <person name="Cooper V.S."/>
            <person name="Jones S.H."/>
            <person name="Whistler C.A."/>
        </authorList>
    </citation>
    <scope>NUCLEOTIDE SEQUENCE [LARGE SCALE GENOMIC DNA]</scope>
    <source>
        <strain evidence="2 3">MAVP-3</strain>
    </source>
</reference>
<dbReference type="Pfam" id="PF07969">
    <property type="entry name" value="Amidohydro_3"/>
    <property type="match status" value="1"/>
</dbReference>
<keyword evidence="2" id="KW-0378">Hydrolase</keyword>
<dbReference type="InterPro" id="IPR013108">
    <property type="entry name" value="Amidohydro_3"/>
</dbReference>
<feature type="non-terminal residue" evidence="2">
    <location>
        <position position="1"/>
    </location>
</feature>
<dbReference type="PANTHER" id="PTHR22642:SF2">
    <property type="entry name" value="PROTEIN LONG AFTER FAR-RED 3"/>
    <property type="match status" value="1"/>
</dbReference>
<proteinExistence type="predicted"/>
<dbReference type="AlphaFoldDB" id="A0A227J1P7"/>
<sequence>ADTVAKIIETLKNAENNNTQRLFVEKTGWILGFGYDDAQLDYYPTKADLDKVSTDKPVLIIHTSGHLSVANSKALELAGITSESEDPKGGIIRRMENSQ</sequence>
<feature type="domain" description="Amidohydrolase 3" evidence="1">
    <location>
        <begin position="3"/>
        <end position="98"/>
    </location>
</feature>
<dbReference type="EMBL" id="NIXT01003726">
    <property type="protein sequence ID" value="OXE29013.1"/>
    <property type="molecule type" value="Genomic_DNA"/>
</dbReference>